<name>A0A267H6G7_9PLAT</name>
<dbReference type="EMBL" id="NIVC01000020">
    <property type="protein sequence ID" value="PAA93855.1"/>
    <property type="molecule type" value="Genomic_DNA"/>
</dbReference>
<organism evidence="3 4">
    <name type="scientific">Macrostomum lignano</name>
    <dbReference type="NCBI Taxonomy" id="282301"/>
    <lineage>
        <taxon>Eukaryota</taxon>
        <taxon>Metazoa</taxon>
        <taxon>Spiralia</taxon>
        <taxon>Lophotrochozoa</taxon>
        <taxon>Platyhelminthes</taxon>
        <taxon>Rhabditophora</taxon>
        <taxon>Macrostomorpha</taxon>
        <taxon>Macrostomida</taxon>
        <taxon>Macrostomidae</taxon>
        <taxon>Macrostomum</taxon>
    </lineage>
</organism>
<proteinExistence type="predicted"/>
<keyword evidence="4" id="KW-1185">Reference proteome</keyword>
<evidence type="ECO:0000256" key="2">
    <source>
        <dbReference type="SAM" id="Phobius"/>
    </source>
</evidence>
<protein>
    <submittedName>
        <fullName evidence="3">Uncharacterized protein</fullName>
    </submittedName>
</protein>
<evidence type="ECO:0000256" key="1">
    <source>
        <dbReference type="SAM" id="Coils"/>
    </source>
</evidence>
<reference evidence="3 4" key="1">
    <citation type="submission" date="2017-06" db="EMBL/GenBank/DDBJ databases">
        <title>A platform for efficient transgenesis in Macrostomum lignano, a flatworm model organism for stem cell research.</title>
        <authorList>
            <person name="Berezikov E."/>
        </authorList>
    </citation>
    <scope>NUCLEOTIDE SEQUENCE [LARGE SCALE GENOMIC DNA]</scope>
    <source>
        <strain evidence="3">DV1</strain>
        <tissue evidence="3">Whole organism</tissue>
    </source>
</reference>
<feature type="coiled-coil region" evidence="1">
    <location>
        <begin position="123"/>
        <end position="150"/>
    </location>
</feature>
<comment type="caution">
    <text evidence="3">The sequence shown here is derived from an EMBL/GenBank/DDBJ whole genome shotgun (WGS) entry which is preliminary data.</text>
</comment>
<gene>
    <name evidence="3" type="ORF">BOX15_Mlig013608g1</name>
</gene>
<evidence type="ECO:0000313" key="3">
    <source>
        <dbReference type="EMBL" id="PAA93855.1"/>
    </source>
</evidence>
<sequence>MDEVLINIGQADKTMKLLQKNSSELCNIIESTKDNGSKVEANNLPQEPLLERLKQELQKVRESGAKLEVWLKEFLEKIKEFKDFLRAKFTRNIPVRELSEKLDKTHNMAKNFYDAFDTFLGHLSESQQLAVELAEKLKQQSKEMDKKASRSRNGGAAGTVGLTALGAGAAALGFFTGGATWVAAGAIAGAACGVGAVTVATRTALNVKEMRQLAADIKLNSGKLHAIASDLKSSADKAGAIQLNGETEEALKTALEFLKRDLEKDDRIAELEEKLRRQGLH</sequence>
<feature type="transmembrane region" description="Helical" evidence="2">
    <location>
        <begin position="181"/>
        <end position="201"/>
    </location>
</feature>
<dbReference type="Gene3D" id="1.20.1170.10">
    <property type="match status" value="1"/>
</dbReference>
<keyword evidence="1" id="KW-0175">Coiled coil</keyword>
<keyword evidence="2" id="KW-0472">Membrane</keyword>
<dbReference type="AlphaFoldDB" id="A0A267H6G7"/>
<accession>A0A267H6G7</accession>
<feature type="transmembrane region" description="Helical" evidence="2">
    <location>
        <begin position="154"/>
        <end position="175"/>
    </location>
</feature>
<keyword evidence="2" id="KW-1133">Transmembrane helix</keyword>
<keyword evidence="2" id="KW-0812">Transmembrane</keyword>
<evidence type="ECO:0000313" key="4">
    <source>
        <dbReference type="Proteomes" id="UP000215902"/>
    </source>
</evidence>
<dbReference type="Proteomes" id="UP000215902">
    <property type="component" value="Unassembled WGS sequence"/>
</dbReference>